<dbReference type="Proteomes" id="UP000824881">
    <property type="component" value="Unassembled WGS sequence"/>
</dbReference>
<name>A0ACB7JBF3_PLECO</name>
<evidence type="ECO:0000313" key="2">
    <source>
        <dbReference type="Proteomes" id="UP000824881"/>
    </source>
</evidence>
<gene>
    <name evidence="1" type="ORF">CCMSSC00406_0004135</name>
</gene>
<accession>A0ACB7JBF3</accession>
<evidence type="ECO:0000313" key="1">
    <source>
        <dbReference type="EMBL" id="KAG9227326.1"/>
    </source>
</evidence>
<comment type="caution">
    <text evidence="1">The sequence shown here is derived from an EMBL/GenBank/DDBJ whole genome shotgun (WGS) entry which is preliminary data.</text>
</comment>
<sequence length="680" mass="75785">MYLLEFPLMQKSTGQTVDIVTRCYPHLYRSIALSAADNDTSVGLSLLRRTLVEFPELASLVQELTLPHHSAVSDVEEIVPLCRNLISLLVWNNKTSVDLSNHKALRRLSCFPTPFPSALGGPPPPNFVHLTHLGILISEGSTWYPQLSRLINLTHLSTDLPSVHSDLLCLVEHFPPSLCVCVLFEEWPWVDVRMMSIASGEVDRRIVFSTSETDIDLPVPYICRPTEDLWRDWARRGNGNTLWDEAESIIKNRRVATNYIVPLCHNLTSLMYWQTEFHGEVVALREHNALRRLCCFFDLFFSKPNDWNPSPFMQLTHLDLATHDESWYPALATLTNLSYLFIELVPDTYDLPLLAEHLPVNLRVCVLFINQRWSEGDVVNVKPYASGEVDKRIVLGSFYDAGLSTQDNSYKLFVNGNPIGTGANFTDAEVYYVALQPSSNLFAVEVTNTEEGPAALIASILVQYSDGSTETVITDETWRRFLGSPKGFELPTTTDLSKWGFATFQGLYGVAPWGKTVVPPALSVKDAVVIWTGKFDNKTGVAPTVARAFRKTVVTPGCTKRAVSATAVIFVDNQFIFYINGAVVGSFASWREARVYHIQVLDPDVNVFALNGKNTGGPAAFQGVIQILYDDGTSDTIVTDTTWKAQEKVTAGFESPKLDDSKWVNATSMGRAITYRVPSA</sequence>
<reference evidence="1 2" key="1">
    <citation type="journal article" date="2021" name="Appl. Environ. Microbiol.">
        <title>Genetic linkage and physical mapping for an oyster mushroom Pleurotus cornucopiae and QTL analysis for the trait cap color.</title>
        <authorList>
            <person name="Zhang Y."/>
            <person name="Gao W."/>
            <person name="Sonnenberg A."/>
            <person name="Chen Q."/>
            <person name="Zhang J."/>
            <person name="Huang C."/>
        </authorList>
    </citation>
    <scope>NUCLEOTIDE SEQUENCE [LARGE SCALE GENOMIC DNA]</scope>
    <source>
        <strain evidence="1">CCMSSC00406</strain>
    </source>
</reference>
<dbReference type="EMBL" id="WQMT02000001">
    <property type="protein sequence ID" value="KAG9227326.1"/>
    <property type="molecule type" value="Genomic_DNA"/>
</dbReference>
<keyword evidence="2" id="KW-1185">Reference proteome</keyword>
<organism evidence="1 2">
    <name type="scientific">Pleurotus cornucopiae</name>
    <name type="common">Cornucopia mushroom</name>
    <dbReference type="NCBI Taxonomy" id="5321"/>
    <lineage>
        <taxon>Eukaryota</taxon>
        <taxon>Fungi</taxon>
        <taxon>Dikarya</taxon>
        <taxon>Basidiomycota</taxon>
        <taxon>Agaricomycotina</taxon>
        <taxon>Agaricomycetes</taxon>
        <taxon>Agaricomycetidae</taxon>
        <taxon>Agaricales</taxon>
        <taxon>Pleurotineae</taxon>
        <taxon>Pleurotaceae</taxon>
        <taxon>Pleurotus</taxon>
    </lineage>
</organism>
<proteinExistence type="predicted"/>
<protein>
    <submittedName>
        <fullName evidence="1">Uncharacterized protein</fullName>
    </submittedName>
</protein>